<sequence>MRPETHSEWHTLYRSVRSNTLGDVLRRSRARYPNQLAFVYEAERLTYADFDARVNQTAHAFLEDGVKQGSTVAVFSRNSLDFAVVNFALARTGAIMVPVNFMLSVSEVAYILQHAEVDTLLAPAESAATLDAAAAEAGVDIHHRYLMEADIAPSALAHWTPLRSRRSSCSTDEVAHEVDDRDVAHILYTSGTESRPKGVMLTHANLVAEYVSMMLAGRHEPSDIAIHALPLYHSAQLHAFLGPLVYMGATGIILPQATPQIILETIERERATLLFAPPTVWIAMLRHPDFDQRDLSSLRKCIYGAAIMPVEVQKELHRRLPGARLWNMYGQTEVAPLATGLSPEDHDRKPGSVGLPTINVEARIVDDDDQPVPAGTLGEIVLRTPHAMLGYLKEPEKTAEAFRNGWFHTGDLGVMDEEGYITVIDRKKDMIKTGGVNVASSEVEEAIYQHPGVSEVAVIGVPDDYWMEAVTAVIVPKPGVELNAADLEAHCRERLGKFKIPKHFVFVESLPKNPSGKILKRALRDQFANLGKAGA</sequence>
<name>A0ABT9XFA2_9BACL</name>
<evidence type="ECO:0000313" key="4">
    <source>
        <dbReference type="Proteomes" id="UP001232973"/>
    </source>
</evidence>
<accession>A0ABT9XFA2</accession>
<keyword evidence="4" id="KW-1185">Reference proteome</keyword>
<dbReference type="EC" id="6.2.1.-" evidence="3"/>
<evidence type="ECO:0000259" key="1">
    <source>
        <dbReference type="Pfam" id="PF00501"/>
    </source>
</evidence>
<dbReference type="Gene3D" id="3.30.300.30">
    <property type="match status" value="1"/>
</dbReference>
<protein>
    <submittedName>
        <fullName evidence="3">Fatty-acyl-CoA synthase</fullName>
        <ecNumber evidence="3">6.2.1.-</ecNumber>
    </submittedName>
</protein>
<dbReference type="Pfam" id="PF13193">
    <property type="entry name" value="AMP-binding_C"/>
    <property type="match status" value="1"/>
</dbReference>
<dbReference type="NCBIfam" id="NF004837">
    <property type="entry name" value="PRK06187.1"/>
    <property type="match status" value="1"/>
</dbReference>
<dbReference type="Gene3D" id="3.40.50.12780">
    <property type="entry name" value="N-terminal domain of ligase-like"/>
    <property type="match status" value="1"/>
</dbReference>
<dbReference type="PANTHER" id="PTHR43767">
    <property type="entry name" value="LONG-CHAIN-FATTY-ACID--COA LIGASE"/>
    <property type="match status" value="1"/>
</dbReference>
<organism evidence="3 4">
    <name type="scientific">Alicyclobacillus cycloheptanicus</name>
    <dbReference type="NCBI Taxonomy" id="1457"/>
    <lineage>
        <taxon>Bacteria</taxon>
        <taxon>Bacillati</taxon>
        <taxon>Bacillota</taxon>
        <taxon>Bacilli</taxon>
        <taxon>Bacillales</taxon>
        <taxon>Alicyclobacillaceae</taxon>
        <taxon>Alicyclobacillus</taxon>
    </lineage>
</organism>
<evidence type="ECO:0000313" key="3">
    <source>
        <dbReference type="EMBL" id="MDQ0188978.1"/>
    </source>
</evidence>
<feature type="domain" description="AMP-dependent synthetase/ligase" evidence="1">
    <location>
        <begin position="26"/>
        <end position="392"/>
    </location>
</feature>
<dbReference type="InterPro" id="IPR025110">
    <property type="entry name" value="AMP-bd_C"/>
</dbReference>
<evidence type="ECO:0000259" key="2">
    <source>
        <dbReference type="Pfam" id="PF13193"/>
    </source>
</evidence>
<dbReference type="InterPro" id="IPR050237">
    <property type="entry name" value="ATP-dep_AMP-bd_enzyme"/>
</dbReference>
<dbReference type="InterPro" id="IPR000873">
    <property type="entry name" value="AMP-dep_synth/lig_dom"/>
</dbReference>
<dbReference type="PANTHER" id="PTHR43767:SF1">
    <property type="entry name" value="NONRIBOSOMAL PEPTIDE SYNTHASE PES1 (EUROFUNG)-RELATED"/>
    <property type="match status" value="1"/>
</dbReference>
<dbReference type="InterPro" id="IPR020845">
    <property type="entry name" value="AMP-binding_CS"/>
</dbReference>
<keyword evidence="3" id="KW-0436">Ligase</keyword>
<reference evidence="3 4" key="1">
    <citation type="submission" date="2023-07" db="EMBL/GenBank/DDBJ databases">
        <title>Genomic Encyclopedia of Type Strains, Phase IV (KMG-IV): sequencing the most valuable type-strain genomes for metagenomic binning, comparative biology and taxonomic classification.</title>
        <authorList>
            <person name="Goeker M."/>
        </authorList>
    </citation>
    <scope>NUCLEOTIDE SEQUENCE [LARGE SCALE GENOMIC DNA]</scope>
    <source>
        <strain evidence="3 4">DSM 4006</strain>
    </source>
</reference>
<dbReference type="Pfam" id="PF00501">
    <property type="entry name" value="AMP-binding"/>
    <property type="match status" value="1"/>
</dbReference>
<proteinExistence type="predicted"/>
<comment type="caution">
    <text evidence="3">The sequence shown here is derived from an EMBL/GenBank/DDBJ whole genome shotgun (WGS) entry which is preliminary data.</text>
</comment>
<dbReference type="InterPro" id="IPR045851">
    <property type="entry name" value="AMP-bd_C_sf"/>
</dbReference>
<dbReference type="RefSeq" id="WP_274456432.1">
    <property type="nucleotide sequence ID" value="NZ_CP067097.1"/>
</dbReference>
<dbReference type="NCBIfam" id="NF006182">
    <property type="entry name" value="PRK08316.1"/>
    <property type="match status" value="1"/>
</dbReference>
<feature type="domain" description="AMP-binding enzyme C-terminal" evidence="2">
    <location>
        <begin position="442"/>
        <end position="517"/>
    </location>
</feature>
<dbReference type="GO" id="GO:0016874">
    <property type="term" value="F:ligase activity"/>
    <property type="evidence" value="ECO:0007669"/>
    <property type="project" value="UniProtKB-KW"/>
</dbReference>
<dbReference type="EMBL" id="JAUSTP010000003">
    <property type="protein sequence ID" value="MDQ0188978.1"/>
    <property type="molecule type" value="Genomic_DNA"/>
</dbReference>
<dbReference type="SUPFAM" id="SSF56801">
    <property type="entry name" value="Acetyl-CoA synthetase-like"/>
    <property type="match status" value="1"/>
</dbReference>
<dbReference type="InterPro" id="IPR042099">
    <property type="entry name" value="ANL_N_sf"/>
</dbReference>
<dbReference type="CDD" id="cd17631">
    <property type="entry name" value="FACL_FadD13-like"/>
    <property type="match status" value="1"/>
</dbReference>
<gene>
    <name evidence="3" type="ORF">J2S03_000792</name>
</gene>
<dbReference type="PROSITE" id="PS00455">
    <property type="entry name" value="AMP_BINDING"/>
    <property type="match status" value="1"/>
</dbReference>
<dbReference type="Proteomes" id="UP001232973">
    <property type="component" value="Unassembled WGS sequence"/>
</dbReference>